<dbReference type="Proteomes" id="UP000663862">
    <property type="component" value="Unassembled WGS sequence"/>
</dbReference>
<dbReference type="AlphaFoldDB" id="A0A820SXE8"/>
<dbReference type="InterPro" id="IPR041698">
    <property type="entry name" value="Methyltransf_25"/>
</dbReference>
<dbReference type="EMBL" id="CAJOBQ010001177">
    <property type="protein sequence ID" value="CAF4463153.1"/>
    <property type="molecule type" value="Genomic_DNA"/>
</dbReference>
<dbReference type="SUPFAM" id="SSF53335">
    <property type="entry name" value="S-adenosyl-L-methionine-dependent methyltransferases"/>
    <property type="match status" value="1"/>
</dbReference>
<dbReference type="Gene3D" id="3.40.50.150">
    <property type="entry name" value="Vaccinia Virus protein VP39"/>
    <property type="match status" value="1"/>
</dbReference>
<dbReference type="Pfam" id="PF13649">
    <property type="entry name" value="Methyltransf_25"/>
    <property type="match status" value="1"/>
</dbReference>
<evidence type="ECO:0000313" key="3">
    <source>
        <dbReference type="Proteomes" id="UP000663862"/>
    </source>
</evidence>
<evidence type="ECO:0000259" key="1">
    <source>
        <dbReference type="Pfam" id="PF13649"/>
    </source>
</evidence>
<protein>
    <recommendedName>
        <fullName evidence="1">Methyltransferase domain-containing protein</fullName>
    </recommendedName>
</protein>
<sequence length="213" mass="24517">MNSFELLISNNLVVDRLITGCKSSGSYEDWKAKREFIATIFDSNGTILDIGCANGFFLRCLQAWSCHKLVPYGIDVQAKLIDEAQLLFPSEKSHFIHLNVHDVHMLSECGFPTVFDYVFWNFATNWNIAEKKWRTTFHNVFLLARKRIILGFYGINSHLQGKSPAFDSKEWMEDKQNVEDTATSFEKLGILFTGKKWNPTGWNHLVAWIDKTA</sequence>
<dbReference type="InterPro" id="IPR029063">
    <property type="entry name" value="SAM-dependent_MTases_sf"/>
</dbReference>
<reference evidence="2" key="1">
    <citation type="submission" date="2021-02" db="EMBL/GenBank/DDBJ databases">
        <authorList>
            <person name="Nowell W R."/>
        </authorList>
    </citation>
    <scope>NUCLEOTIDE SEQUENCE</scope>
</reference>
<evidence type="ECO:0000313" key="2">
    <source>
        <dbReference type="EMBL" id="CAF4463153.1"/>
    </source>
</evidence>
<gene>
    <name evidence="2" type="ORF">TSG867_LOCUS17998</name>
</gene>
<proteinExistence type="predicted"/>
<accession>A0A820SXE8</accession>
<comment type="caution">
    <text evidence="2">The sequence shown here is derived from an EMBL/GenBank/DDBJ whole genome shotgun (WGS) entry which is preliminary data.</text>
</comment>
<name>A0A820SXE8_9BILA</name>
<feature type="domain" description="Methyltransferase" evidence="1">
    <location>
        <begin position="47"/>
        <end position="141"/>
    </location>
</feature>
<organism evidence="2 3">
    <name type="scientific">Rotaria socialis</name>
    <dbReference type="NCBI Taxonomy" id="392032"/>
    <lineage>
        <taxon>Eukaryota</taxon>
        <taxon>Metazoa</taxon>
        <taxon>Spiralia</taxon>
        <taxon>Gnathifera</taxon>
        <taxon>Rotifera</taxon>
        <taxon>Eurotatoria</taxon>
        <taxon>Bdelloidea</taxon>
        <taxon>Philodinida</taxon>
        <taxon>Philodinidae</taxon>
        <taxon>Rotaria</taxon>
    </lineage>
</organism>